<keyword evidence="3" id="KW-1185">Reference proteome</keyword>
<dbReference type="Proteomes" id="UP001054811">
    <property type="component" value="Chromosome"/>
</dbReference>
<dbReference type="EMBL" id="CP091139">
    <property type="protein sequence ID" value="UUT34874.1"/>
    <property type="molecule type" value="Genomic_DNA"/>
</dbReference>
<evidence type="ECO:0000256" key="1">
    <source>
        <dbReference type="SAM" id="MobiDB-lite"/>
    </source>
</evidence>
<organism evidence="2 3">
    <name type="scientific">Microbacterium elymi</name>
    <dbReference type="NCBI Taxonomy" id="2909587"/>
    <lineage>
        <taxon>Bacteria</taxon>
        <taxon>Bacillati</taxon>
        <taxon>Actinomycetota</taxon>
        <taxon>Actinomycetes</taxon>
        <taxon>Micrococcales</taxon>
        <taxon>Microbacteriaceae</taxon>
        <taxon>Microbacterium</taxon>
    </lineage>
</organism>
<evidence type="ECO:0000313" key="2">
    <source>
        <dbReference type="EMBL" id="UUT34874.1"/>
    </source>
</evidence>
<sequence length="52" mass="5116">MSGETLSNSVGLHEEAVAEPVAGGHAAAGDHLGAALPAHPDVVEHPVVPASR</sequence>
<reference evidence="2" key="1">
    <citation type="submission" date="2022-01" db="EMBL/GenBank/DDBJ databases">
        <title>Microbacterium eymi and Microbacterium rhizovicinus sp. nov., isolated from the rhizospheric soil of Elymus tsukushiensis, a plant native to the Dokdo Islands, Republic of Korea.</title>
        <authorList>
            <person name="Hwang Y.J."/>
        </authorList>
    </citation>
    <scope>NUCLEOTIDE SEQUENCE</scope>
    <source>
        <strain evidence="2">KUDC0405</strain>
    </source>
</reference>
<feature type="region of interest" description="Disordered" evidence="1">
    <location>
        <begin position="1"/>
        <end position="52"/>
    </location>
</feature>
<feature type="compositionally biased region" description="Polar residues" evidence="1">
    <location>
        <begin position="1"/>
        <end position="10"/>
    </location>
</feature>
<evidence type="ECO:0000313" key="3">
    <source>
        <dbReference type="Proteomes" id="UP001054811"/>
    </source>
</evidence>
<proteinExistence type="predicted"/>
<feature type="compositionally biased region" description="Low complexity" evidence="1">
    <location>
        <begin position="22"/>
        <end position="39"/>
    </location>
</feature>
<gene>
    <name evidence="2" type="ORF">L2X98_31170</name>
</gene>
<name>A0ABY5NIE4_9MICO</name>
<accession>A0ABY5NIE4</accession>
<dbReference type="RefSeq" id="WP_259611406.1">
    <property type="nucleotide sequence ID" value="NZ_CP091139.2"/>
</dbReference>
<protein>
    <submittedName>
        <fullName evidence="2">Uncharacterized protein</fullName>
    </submittedName>
</protein>